<dbReference type="GO" id="GO:0048678">
    <property type="term" value="P:response to axon injury"/>
    <property type="evidence" value="ECO:0007669"/>
    <property type="project" value="TreeGrafter"/>
</dbReference>
<dbReference type="SUPFAM" id="SSF82185">
    <property type="entry name" value="Histone H3 K4-specific methyltransferase SET7/9 N-terminal domain"/>
    <property type="match status" value="1"/>
</dbReference>
<reference evidence="4 5" key="1">
    <citation type="submission" date="2015-04" db="EMBL/GenBank/DDBJ databases">
        <title>Lasius niger genome sequencing.</title>
        <authorList>
            <person name="Konorov E.A."/>
            <person name="Nikitin M.A."/>
            <person name="Kirill M.V."/>
            <person name="Chang P."/>
        </authorList>
    </citation>
    <scope>NUCLEOTIDE SEQUENCE [LARGE SCALE GENOMIC DNA]</scope>
    <source>
        <tissue evidence="4">Whole</tissue>
    </source>
</reference>
<gene>
    <name evidence="4" type="ORF">RF55_4794</name>
</gene>
<evidence type="ECO:0000256" key="2">
    <source>
        <dbReference type="ARBA" id="ARBA00022737"/>
    </source>
</evidence>
<dbReference type="Gene3D" id="2.20.110.10">
    <property type="entry name" value="Histone H3 K4-specific methyltransferase SET7/9 N-terminal domain"/>
    <property type="match status" value="2"/>
</dbReference>
<proteinExistence type="predicted"/>
<keyword evidence="2" id="KW-0677">Repeat</keyword>
<dbReference type="AlphaFoldDB" id="A0A0J7KXG4"/>
<dbReference type="GO" id="GO:0042995">
    <property type="term" value="C:cell projection"/>
    <property type="evidence" value="ECO:0007669"/>
    <property type="project" value="UniProtKB-SubCell"/>
</dbReference>
<dbReference type="PANTHER" id="PTHR46614">
    <property type="entry name" value="MORN REPEAT-CONTAINING PROTEIN 4"/>
    <property type="match status" value="1"/>
</dbReference>
<comment type="caution">
    <text evidence="4">The sequence shown here is derived from an EMBL/GenBank/DDBJ whole genome shotgun (WGS) entry which is preliminary data.</text>
</comment>
<dbReference type="InterPro" id="IPR052315">
    <property type="entry name" value="MORN4"/>
</dbReference>
<protein>
    <submittedName>
        <fullName evidence="4">Morn repeat-containing protein 4</fullName>
    </submittedName>
</protein>
<evidence type="ECO:0000313" key="5">
    <source>
        <dbReference type="Proteomes" id="UP000036403"/>
    </source>
</evidence>
<dbReference type="Proteomes" id="UP000036403">
    <property type="component" value="Unassembled WGS sequence"/>
</dbReference>
<evidence type="ECO:0000256" key="3">
    <source>
        <dbReference type="ARBA" id="ARBA00023273"/>
    </source>
</evidence>
<accession>A0A0J7KXG4</accession>
<dbReference type="SMART" id="SM00698">
    <property type="entry name" value="MORN"/>
    <property type="match status" value="3"/>
</dbReference>
<keyword evidence="5" id="KW-1185">Reference proteome</keyword>
<dbReference type="Pfam" id="PF02493">
    <property type="entry name" value="MORN"/>
    <property type="match status" value="4"/>
</dbReference>
<dbReference type="STRING" id="67767.A0A0J7KXG4"/>
<evidence type="ECO:0000313" key="4">
    <source>
        <dbReference type="EMBL" id="KMQ95011.1"/>
    </source>
</evidence>
<keyword evidence="3" id="KW-0966">Cell projection</keyword>
<dbReference type="OrthoDB" id="406044at2759"/>
<dbReference type="InterPro" id="IPR003409">
    <property type="entry name" value="MORN"/>
</dbReference>
<sequence>MGDGVVKNGAYKYDDSTKYIGDWNRKGLKHGAGLLVLPDGTRYEGAFQNGLCSGLGVIIFPDGAKYEGEFMQGWFHGHGVFWRADGMKFEGEFRGGRVWGLGKMAELQGTPGAQDALAVAQLELEGNPNALALRRPFDPVAHDLDASFRLTRFADLKG</sequence>
<organism evidence="4 5">
    <name type="scientific">Lasius niger</name>
    <name type="common">Black garden ant</name>
    <dbReference type="NCBI Taxonomy" id="67767"/>
    <lineage>
        <taxon>Eukaryota</taxon>
        <taxon>Metazoa</taxon>
        <taxon>Ecdysozoa</taxon>
        <taxon>Arthropoda</taxon>
        <taxon>Hexapoda</taxon>
        <taxon>Insecta</taxon>
        <taxon>Pterygota</taxon>
        <taxon>Neoptera</taxon>
        <taxon>Endopterygota</taxon>
        <taxon>Hymenoptera</taxon>
        <taxon>Apocrita</taxon>
        <taxon>Aculeata</taxon>
        <taxon>Formicoidea</taxon>
        <taxon>Formicidae</taxon>
        <taxon>Formicinae</taxon>
        <taxon>Lasius</taxon>
        <taxon>Lasius</taxon>
    </lineage>
</organism>
<dbReference type="PaxDb" id="67767-A0A0J7KXG4"/>
<name>A0A0J7KXG4_LASNI</name>
<evidence type="ECO:0000256" key="1">
    <source>
        <dbReference type="ARBA" id="ARBA00004316"/>
    </source>
</evidence>
<dbReference type="EMBL" id="LBMM01002304">
    <property type="protein sequence ID" value="KMQ95011.1"/>
    <property type="molecule type" value="Genomic_DNA"/>
</dbReference>
<dbReference type="PANTHER" id="PTHR46614:SF1">
    <property type="entry name" value="MORN REPEAT-CONTAINING PROTEIN 4"/>
    <property type="match status" value="1"/>
</dbReference>
<comment type="subcellular location">
    <subcellularLocation>
        <location evidence="1">Cell projection</location>
    </subcellularLocation>
</comment>